<keyword evidence="1" id="KW-1133">Transmembrane helix</keyword>
<comment type="caution">
    <text evidence="2">The sequence shown here is derived from an EMBL/GenBank/DDBJ whole genome shotgun (WGS) entry which is preliminary data.</text>
</comment>
<feature type="transmembrane region" description="Helical" evidence="1">
    <location>
        <begin position="224"/>
        <end position="247"/>
    </location>
</feature>
<proteinExistence type="predicted"/>
<feature type="transmembrane region" description="Helical" evidence="1">
    <location>
        <begin position="88"/>
        <end position="106"/>
    </location>
</feature>
<evidence type="ECO:0000313" key="3">
    <source>
        <dbReference type="Proteomes" id="UP001189429"/>
    </source>
</evidence>
<reference evidence="2" key="1">
    <citation type="submission" date="2023-10" db="EMBL/GenBank/DDBJ databases">
        <authorList>
            <person name="Chen Y."/>
            <person name="Shah S."/>
            <person name="Dougan E. K."/>
            <person name="Thang M."/>
            <person name="Chan C."/>
        </authorList>
    </citation>
    <scope>NUCLEOTIDE SEQUENCE [LARGE SCALE GENOMIC DNA]</scope>
</reference>
<keyword evidence="1" id="KW-0472">Membrane</keyword>
<evidence type="ECO:0000256" key="1">
    <source>
        <dbReference type="SAM" id="Phobius"/>
    </source>
</evidence>
<feature type="transmembrane region" description="Helical" evidence="1">
    <location>
        <begin position="267"/>
        <end position="284"/>
    </location>
</feature>
<evidence type="ECO:0000313" key="2">
    <source>
        <dbReference type="EMBL" id="CAK0888562.1"/>
    </source>
</evidence>
<gene>
    <name evidence="2" type="ORF">PCOR1329_LOCUS69333</name>
</gene>
<feature type="non-terminal residue" evidence="2">
    <location>
        <position position="285"/>
    </location>
</feature>
<organism evidence="2 3">
    <name type="scientific">Prorocentrum cordatum</name>
    <dbReference type="NCBI Taxonomy" id="2364126"/>
    <lineage>
        <taxon>Eukaryota</taxon>
        <taxon>Sar</taxon>
        <taxon>Alveolata</taxon>
        <taxon>Dinophyceae</taxon>
        <taxon>Prorocentrales</taxon>
        <taxon>Prorocentraceae</taxon>
        <taxon>Prorocentrum</taxon>
    </lineage>
</organism>
<name>A0ABN9WTP3_9DINO</name>
<evidence type="ECO:0008006" key="4">
    <source>
        <dbReference type="Google" id="ProtNLM"/>
    </source>
</evidence>
<keyword evidence="3" id="KW-1185">Reference proteome</keyword>
<feature type="transmembrane region" description="Helical" evidence="1">
    <location>
        <begin position="112"/>
        <end position="134"/>
    </location>
</feature>
<accession>A0ABN9WTP3</accession>
<dbReference type="Proteomes" id="UP001189429">
    <property type="component" value="Unassembled WGS sequence"/>
</dbReference>
<sequence length="285" mass="31199">MRGPSSELCHPPPIPGLKRALRRARSLRDREVPRVHHDGVDPAVDILNGVREGTCSDGSSSLEGIQQRFCAELVETAYPRGCHGFQNAFRLGFALAVPLVFNAVGLHFYRNLALITLVVSTLHLDTAVSMYGLFGIGCLDDMKAGGASATVTRLVCAVNEGIGDSSGFLARICILFLQLFITVPTRCTCSARQSYTFLDCEYLVPKLLDSAGCSGSRKRRTCSAWSSFAFLDFGYLILKLLVGWVFWVLEVHGMVFGLCFGHLLREATLLVFLDFGYLVLNLLGP</sequence>
<dbReference type="EMBL" id="CAUYUJ010019094">
    <property type="protein sequence ID" value="CAK0888562.1"/>
    <property type="molecule type" value="Genomic_DNA"/>
</dbReference>
<keyword evidence="1" id="KW-0812">Transmembrane</keyword>
<protein>
    <recommendedName>
        <fullName evidence="4">Solute carrier family 40 protein</fullName>
    </recommendedName>
</protein>